<keyword evidence="2" id="KW-1133">Transmembrane helix</keyword>
<dbReference type="PROSITE" id="PS50191">
    <property type="entry name" value="CRAL_TRIO"/>
    <property type="match status" value="1"/>
</dbReference>
<dbReference type="EMBL" id="OZ020103">
    <property type="protein sequence ID" value="CAK9278178.1"/>
    <property type="molecule type" value="Genomic_DNA"/>
</dbReference>
<dbReference type="Pfam" id="PF00650">
    <property type="entry name" value="CRAL_TRIO"/>
    <property type="match status" value="1"/>
</dbReference>
<dbReference type="SMART" id="SM00516">
    <property type="entry name" value="SEC14"/>
    <property type="match status" value="1"/>
</dbReference>
<evidence type="ECO:0000313" key="4">
    <source>
        <dbReference type="EMBL" id="CAK9278178.1"/>
    </source>
</evidence>
<dbReference type="InterPro" id="IPR001251">
    <property type="entry name" value="CRAL-TRIO_dom"/>
</dbReference>
<keyword evidence="2" id="KW-0472">Membrane</keyword>
<sequence>MSPEVKRVKIRSQKGKDEESSSSPETISNQATQRVSLPRRVMQESVAPILAVKAANGGGGGGGGGKDVSSQFLMFLVKLAALEMVRRSSMAICRPIWWGLQALSLIQAPPFNWLQRWTQIQILAQATQSFSMPMVVLSLATAVTSVYKEIQQPDTSGQNLSSLRQRHHYSRDTVEIEPKEEEIIVADEQADSLHLLKRELESKGILIPERIHDDELERFWIAANGNVSKFISSVKKTVHWRESYHFLLQPDLKEWIHLVFWHGYDAQRHPTLIIRLGLAYSILVASDRSRFSQAVVSQVEHGVLHMLSEEDARLTVVIDCEGTTAFGFPVKMMKTCIVLVQENYPTRLASLFVINLSPVMHMVANTIMQVLKPSTREKVHVEGKRYRERLSSSLGGEERVPFYLGGKCKCSLCAELKSQSKQDMSLVVHKAQSESEQLEDDDMAIEESAYGERLSIYRSYSFTLRVIIVGLLMLWIVVAMVAGFYEPQLTPT</sequence>
<dbReference type="Gene3D" id="3.40.525.10">
    <property type="entry name" value="CRAL-TRIO lipid binding domain"/>
    <property type="match status" value="1"/>
</dbReference>
<evidence type="ECO:0000259" key="3">
    <source>
        <dbReference type="PROSITE" id="PS50191"/>
    </source>
</evidence>
<dbReference type="PANTHER" id="PTHR47041">
    <property type="entry name" value="SEC14 CYTOSOLIC FACTOR FAMILY PROTEIN / PHOSPHOGLYCERIDE TRANSFER FAMILY PROTEIN"/>
    <property type="match status" value="1"/>
</dbReference>
<feature type="domain" description="CRAL-TRIO" evidence="3">
    <location>
        <begin position="249"/>
        <end position="412"/>
    </location>
</feature>
<protein>
    <recommendedName>
        <fullName evidence="3">CRAL-TRIO domain-containing protein</fullName>
    </recommendedName>
</protein>
<dbReference type="Proteomes" id="UP001497444">
    <property type="component" value="Chromosome 8"/>
</dbReference>
<keyword evidence="5" id="KW-1185">Reference proteome</keyword>
<evidence type="ECO:0000256" key="1">
    <source>
        <dbReference type="SAM" id="MobiDB-lite"/>
    </source>
</evidence>
<dbReference type="InterPro" id="IPR036865">
    <property type="entry name" value="CRAL-TRIO_dom_sf"/>
</dbReference>
<evidence type="ECO:0000313" key="5">
    <source>
        <dbReference type="Proteomes" id="UP001497444"/>
    </source>
</evidence>
<keyword evidence="2" id="KW-0812">Transmembrane</keyword>
<feature type="transmembrane region" description="Helical" evidence="2">
    <location>
        <begin position="462"/>
        <end position="485"/>
    </location>
</feature>
<feature type="region of interest" description="Disordered" evidence="1">
    <location>
        <begin position="1"/>
        <end position="34"/>
    </location>
</feature>
<reference evidence="4" key="1">
    <citation type="submission" date="2024-02" db="EMBL/GenBank/DDBJ databases">
        <authorList>
            <consortium name="ELIXIR-Norway"/>
            <consortium name="Elixir Norway"/>
        </authorList>
    </citation>
    <scope>NUCLEOTIDE SEQUENCE</scope>
</reference>
<name>A0ABP0XGD7_9BRYO</name>
<organism evidence="4 5">
    <name type="scientific">Sphagnum jensenii</name>
    <dbReference type="NCBI Taxonomy" id="128206"/>
    <lineage>
        <taxon>Eukaryota</taxon>
        <taxon>Viridiplantae</taxon>
        <taxon>Streptophyta</taxon>
        <taxon>Embryophyta</taxon>
        <taxon>Bryophyta</taxon>
        <taxon>Sphagnophytina</taxon>
        <taxon>Sphagnopsida</taxon>
        <taxon>Sphagnales</taxon>
        <taxon>Sphagnaceae</taxon>
        <taxon>Sphagnum</taxon>
    </lineage>
</organism>
<accession>A0ABP0XGD7</accession>
<evidence type="ECO:0000256" key="2">
    <source>
        <dbReference type="SAM" id="Phobius"/>
    </source>
</evidence>
<feature type="compositionally biased region" description="Polar residues" evidence="1">
    <location>
        <begin position="21"/>
        <end position="34"/>
    </location>
</feature>
<gene>
    <name evidence="4" type="ORF">CSSPJE1EN1_LOCUS23656</name>
</gene>
<dbReference type="PANTHER" id="PTHR47041:SF2">
    <property type="entry name" value="SEC14 CYTOSOLIC FACTOR FAMILY PROTEIN _ PHOSPHOGLYCERIDE TRANSFER FAMILY PROTEIN"/>
    <property type="match status" value="1"/>
</dbReference>
<proteinExistence type="predicted"/>
<dbReference type="CDD" id="cd00170">
    <property type="entry name" value="SEC14"/>
    <property type="match status" value="1"/>
</dbReference>
<dbReference type="SUPFAM" id="SSF52087">
    <property type="entry name" value="CRAL/TRIO domain"/>
    <property type="match status" value="1"/>
</dbReference>